<dbReference type="Proteomes" id="UP000179642">
    <property type="component" value="Unassembled WGS sequence"/>
</dbReference>
<keyword evidence="3" id="KW-1185">Reference proteome</keyword>
<dbReference type="SUPFAM" id="SSF52540">
    <property type="entry name" value="P-loop containing nucleoside triphosphate hydrolases"/>
    <property type="match status" value="1"/>
</dbReference>
<dbReference type="PRINTS" id="PR00364">
    <property type="entry name" value="DISEASERSIST"/>
</dbReference>
<dbReference type="Gene3D" id="1.25.40.10">
    <property type="entry name" value="Tetratricopeptide repeat domain"/>
    <property type="match status" value="1"/>
</dbReference>
<dbReference type="InterPro" id="IPR027417">
    <property type="entry name" value="P-loop_NTPase"/>
</dbReference>
<dbReference type="InterPro" id="IPR026000">
    <property type="entry name" value="Apc5_dom"/>
</dbReference>
<dbReference type="Pfam" id="PF13424">
    <property type="entry name" value="TPR_12"/>
    <property type="match status" value="1"/>
</dbReference>
<feature type="domain" description="Anaphase-promoting complex subunit 5" evidence="1">
    <location>
        <begin position="636"/>
        <end position="660"/>
    </location>
</feature>
<dbReference type="EMBL" id="MLYO01000020">
    <property type="protein sequence ID" value="OIK05524.1"/>
    <property type="molecule type" value="Genomic_DNA"/>
</dbReference>
<reference evidence="2 3" key="1">
    <citation type="submission" date="2016-10" db="EMBL/GenBank/DDBJ databases">
        <title>Genome sequence of Streptomyces sp. MUSC 1.</title>
        <authorList>
            <person name="Lee L.-H."/>
            <person name="Ser H.-L."/>
            <person name="Law J.W.-F."/>
        </authorList>
    </citation>
    <scope>NUCLEOTIDE SEQUENCE [LARGE SCALE GENOMIC DNA]</scope>
    <source>
        <strain evidence="2 3">MUSC 1</strain>
    </source>
</reference>
<dbReference type="Pfam" id="PF12862">
    <property type="entry name" value="ANAPC5"/>
    <property type="match status" value="1"/>
</dbReference>
<dbReference type="OrthoDB" id="3349744at2"/>
<dbReference type="SUPFAM" id="SSF48452">
    <property type="entry name" value="TPR-like"/>
    <property type="match status" value="1"/>
</dbReference>
<proteinExistence type="predicted"/>
<dbReference type="AlphaFoldDB" id="A0A1S2QHG4"/>
<protein>
    <recommendedName>
        <fullName evidence="1">Anaphase-promoting complex subunit 5 domain-containing protein</fullName>
    </recommendedName>
</protein>
<sequence>MQGESNDRNSGHDHVDFRDGVFIGPVTGKAEHHHSHHHYGAAPTALESLPAMPSGFTGRELELRALLDALDPHASDASAAVLVTAVSGLGGVGKTALALAAAHEACGRGWFPGGSLFVDLHGYEETPVTADLALQALLRALGVAPDDLPRGAEERGALYRMKLAGIARDRGPLLLLTDNASSAGQVWPLLPGRSEHRVLATSRHRLAALGARRLPLGELPVDAAVGLLERALRAADPADTRITDDPQSAGLLAELCGRLPLALHIAAALLSTDPGAPVYELVTELTEAQSRIDCLNDGERSVRATFDLSYRRLPAAEARLLRLFALLPGTESGLAVVESLQGKRDRAARGLLAALERAHLVARGSHRERWRLHDLVREYAVGKATTKERTAVRGLAICFYLERASAADTHVRTGPDAPSPRSIRFQPFRDRGEAFAWFDKERQNLVAATQWAADSQLSGGVFLLAHHVHEYLQFRRYFDDGVAVGRAAQVAARRTGDTDCEAEACNRTGISLRDTGRVGQAIEAFRQAFDLYQASGQESHAAQAACNLGISFVDIGRFDDAISAFDHALGCFRSAGDRHHEAAVRTNLAVVLRKSGRAREAAETVRRAIDLYRETGDRLRESRARHGYGLALDACGKSDEAMAACREALVVAEEFGDRHGAAKTLYALGLIHDGAGESERARSYWLRAAEAYDRAGDARNADHARRAVRIADGMAPRC</sequence>
<organism evidence="2 3">
    <name type="scientific">Streptomyces monashensis</name>
    <dbReference type="NCBI Taxonomy" id="1678012"/>
    <lineage>
        <taxon>Bacteria</taxon>
        <taxon>Bacillati</taxon>
        <taxon>Actinomycetota</taxon>
        <taxon>Actinomycetes</taxon>
        <taxon>Kitasatosporales</taxon>
        <taxon>Streptomycetaceae</taxon>
        <taxon>Streptomyces</taxon>
    </lineage>
</organism>
<evidence type="ECO:0000313" key="2">
    <source>
        <dbReference type="EMBL" id="OIK05524.1"/>
    </source>
</evidence>
<dbReference type="InterPro" id="IPR019734">
    <property type="entry name" value="TPR_rpt"/>
</dbReference>
<dbReference type="SMART" id="SM00028">
    <property type="entry name" value="TPR"/>
    <property type="match status" value="5"/>
</dbReference>
<gene>
    <name evidence="2" type="ORF">BIV23_12235</name>
</gene>
<dbReference type="PANTHER" id="PTHR47691:SF3">
    <property type="entry name" value="HTH-TYPE TRANSCRIPTIONAL REGULATOR RV0890C-RELATED"/>
    <property type="match status" value="1"/>
</dbReference>
<dbReference type="Gene3D" id="3.40.50.300">
    <property type="entry name" value="P-loop containing nucleotide triphosphate hydrolases"/>
    <property type="match status" value="1"/>
</dbReference>
<comment type="caution">
    <text evidence="2">The sequence shown here is derived from an EMBL/GenBank/DDBJ whole genome shotgun (WGS) entry which is preliminary data.</text>
</comment>
<accession>A0A1S2QHG4</accession>
<dbReference type="InterPro" id="IPR011990">
    <property type="entry name" value="TPR-like_helical_dom_sf"/>
</dbReference>
<dbReference type="PANTHER" id="PTHR47691">
    <property type="entry name" value="REGULATOR-RELATED"/>
    <property type="match status" value="1"/>
</dbReference>
<evidence type="ECO:0000259" key="1">
    <source>
        <dbReference type="Pfam" id="PF12862"/>
    </source>
</evidence>
<evidence type="ECO:0000313" key="3">
    <source>
        <dbReference type="Proteomes" id="UP000179642"/>
    </source>
</evidence>
<name>A0A1S2QHG4_9ACTN</name>
<dbReference type="RefSeq" id="WP_071380881.1">
    <property type="nucleotide sequence ID" value="NZ_MLYO01000020.1"/>
</dbReference>